<gene>
    <name evidence="1" type="ORF">J8J04_02065</name>
</gene>
<keyword evidence="2" id="KW-1185">Reference proteome</keyword>
<reference evidence="1" key="1">
    <citation type="submission" date="2021-04" db="EMBL/GenBank/DDBJ databases">
        <title>Draft genome sequence of StrPh-CL8, a phytoplasma strain causing strawberry phyllody in Chile.</title>
        <authorList>
            <person name="Cui W."/>
            <person name="Zamorano A."/>
            <person name="Fiore N."/>
        </authorList>
    </citation>
    <scope>NUCLEOTIDE SEQUENCE [LARGE SCALE GENOMIC DNA]</scope>
    <source>
        <strain evidence="1">StrPh-Cl</strain>
    </source>
</reference>
<accession>A0ABS5K3K8</accession>
<dbReference type="Proteomes" id="UP000811481">
    <property type="component" value="Unassembled WGS sequence"/>
</dbReference>
<protein>
    <submittedName>
        <fullName evidence="1">Uncharacterized protein</fullName>
    </submittedName>
</protein>
<evidence type="ECO:0000313" key="1">
    <source>
        <dbReference type="EMBL" id="MBS2126468.1"/>
    </source>
</evidence>
<dbReference type="EMBL" id="JAGVRH010000006">
    <property type="protein sequence ID" value="MBS2126468.1"/>
    <property type="molecule type" value="Genomic_DNA"/>
</dbReference>
<evidence type="ECO:0000313" key="2">
    <source>
        <dbReference type="Proteomes" id="UP000811481"/>
    </source>
</evidence>
<organism evidence="1 2">
    <name type="scientific">'Fragaria x ananassa' phyllody phytoplasma</name>
    <dbReference type="NCBI Taxonomy" id="2358428"/>
    <lineage>
        <taxon>Bacteria</taxon>
        <taxon>Bacillati</taxon>
        <taxon>Mycoplasmatota</taxon>
        <taxon>Mollicutes</taxon>
        <taxon>Acholeplasmatales</taxon>
        <taxon>Acholeplasmataceae</taxon>
        <taxon>Candidatus Phytoplasma</taxon>
        <taxon>16SrXIII (Mexican periwinkle virescence group)</taxon>
    </lineage>
</organism>
<sequence length="80" mass="9571">MVHNIPYFIKENKKDIFIDKKNVFKFGSNLKHIEVKNFIRNILEKKIEKLKQSNPNYTKSQEEIKQKNKTKIPELITIPS</sequence>
<proteinExistence type="predicted"/>
<name>A0ABS5K3K8_9MOLU</name>
<dbReference type="RefSeq" id="WP_212331751.1">
    <property type="nucleotide sequence ID" value="NZ_JAGVRH010000006.1"/>
</dbReference>
<comment type="caution">
    <text evidence="1">The sequence shown here is derived from an EMBL/GenBank/DDBJ whole genome shotgun (WGS) entry which is preliminary data.</text>
</comment>